<reference evidence="1 2" key="1">
    <citation type="submission" date="2019-03" db="EMBL/GenBank/DDBJ databases">
        <title>Single cell metagenomics reveals metabolic interactions within the superorganism composed of flagellate Streblomastix strix and complex community of Bacteroidetes bacteria on its surface.</title>
        <authorList>
            <person name="Treitli S.C."/>
            <person name="Kolisko M."/>
            <person name="Husnik F."/>
            <person name="Keeling P."/>
            <person name="Hampl V."/>
        </authorList>
    </citation>
    <scope>NUCLEOTIDE SEQUENCE [LARGE SCALE GENOMIC DNA]</scope>
    <source>
        <strain evidence="1">ST1C</strain>
    </source>
</reference>
<sequence length="96" mass="10313">MSATTLINVLTTLSSVALFNSHLCSNEALDDSRTAAVEGKPACFKQLNLQAVNNQHEKAEVQVSVIIKFEECPNALKAAKTLHKTMKELGIGMKGA</sequence>
<name>A0A5J4UUK9_9EUKA</name>
<proteinExistence type="predicted"/>
<gene>
    <name evidence="1" type="ORF">EZS28_030863</name>
</gene>
<evidence type="ECO:0000313" key="1">
    <source>
        <dbReference type="EMBL" id="KAA6373611.1"/>
    </source>
</evidence>
<accession>A0A5J4UUK9</accession>
<comment type="caution">
    <text evidence="1">The sequence shown here is derived from an EMBL/GenBank/DDBJ whole genome shotgun (WGS) entry which is preliminary data.</text>
</comment>
<dbReference type="AlphaFoldDB" id="A0A5J4UUK9"/>
<protein>
    <submittedName>
        <fullName evidence="1">Uncharacterized protein</fullName>
    </submittedName>
</protein>
<dbReference type="EMBL" id="SNRW01012595">
    <property type="protein sequence ID" value="KAA6373611.1"/>
    <property type="molecule type" value="Genomic_DNA"/>
</dbReference>
<evidence type="ECO:0000313" key="2">
    <source>
        <dbReference type="Proteomes" id="UP000324800"/>
    </source>
</evidence>
<organism evidence="1 2">
    <name type="scientific">Streblomastix strix</name>
    <dbReference type="NCBI Taxonomy" id="222440"/>
    <lineage>
        <taxon>Eukaryota</taxon>
        <taxon>Metamonada</taxon>
        <taxon>Preaxostyla</taxon>
        <taxon>Oxymonadida</taxon>
        <taxon>Streblomastigidae</taxon>
        <taxon>Streblomastix</taxon>
    </lineage>
</organism>
<dbReference type="Proteomes" id="UP000324800">
    <property type="component" value="Unassembled WGS sequence"/>
</dbReference>